<dbReference type="Proteomes" id="UP000391919">
    <property type="component" value="Unassembled WGS sequence"/>
</dbReference>
<dbReference type="InterPro" id="IPR036390">
    <property type="entry name" value="WH_DNA-bd_sf"/>
</dbReference>
<dbReference type="EMBL" id="BKZQ01000015">
    <property type="protein sequence ID" value="GER70094.1"/>
    <property type="molecule type" value="Genomic_DNA"/>
</dbReference>
<keyword evidence="2" id="KW-0238">DNA-binding</keyword>
<gene>
    <name evidence="5" type="ORF">BpJC7_13970</name>
</gene>
<dbReference type="InterPro" id="IPR000835">
    <property type="entry name" value="HTH_MarR-typ"/>
</dbReference>
<dbReference type="InterPro" id="IPR036388">
    <property type="entry name" value="WH-like_DNA-bd_sf"/>
</dbReference>
<evidence type="ECO:0000256" key="3">
    <source>
        <dbReference type="ARBA" id="ARBA00023163"/>
    </source>
</evidence>
<comment type="caution">
    <text evidence="5">The sequence shown here is derived from an EMBL/GenBank/DDBJ whole genome shotgun (WGS) entry which is preliminary data.</text>
</comment>
<evidence type="ECO:0000256" key="2">
    <source>
        <dbReference type="ARBA" id="ARBA00023125"/>
    </source>
</evidence>
<dbReference type="Pfam" id="PF13463">
    <property type="entry name" value="HTH_27"/>
    <property type="match status" value="1"/>
</dbReference>
<organism evidence="5 6">
    <name type="scientific">Weizmannia acidilactici</name>
    <dbReference type="NCBI Taxonomy" id="2607726"/>
    <lineage>
        <taxon>Bacteria</taxon>
        <taxon>Bacillati</taxon>
        <taxon>Bacillota</taxon>
        <taxon>Bacilli</taxon>
        <taxon>Bacillales</taxon>
        <taxon>Bacillaceae</taxon>
        <taxon>Heyndrickxia</taxon>
    </lineage>
</organism>
<protein>
    <submittedName>
        <fullName evidence="5">MarR family transcriptional regulator</fullName>
    </submittedName>
</protein>
<dbReference type="GO" id="GO:0003677">
    <property type="term" value="F:DNA binding"/>
    <property type="evidence" value="ECO:0007669"/>
    <property type="project" value="UniProtKB-KW"/>
</dbReference>
<dbReference type="SUPFAM" id="SSF46785">
    <property type="entry name" value="Winged helix' DNA-binding domain"/>
    <property type="match status" value="1"/>
</dbReference>
<dbReference type="InterPro" id="IPR023187">
    <property type="entry name" value="Tscrpt_reg_MarR-type_CS"/>
</dbReference>
<evidence type="ECO:0000256" key="1">
    <source>
        <dbReference type="ARBA" id="ARBA00023015"/>
    </source>
</evidence>
<keyword evidence="1" id="KW-0805">Transcription regulation</keyword>
<dbReference type="PANTHER" id="PTHR42756">
    <property type="entry name" value="TRANSCRIPTIONAL REGULATOR, MARR"/>
    <property type="match status" value="1"/>
</dbReference>
<dbReference type="PANTHER" id="PTHR42756:SF1">
    <property type="entry name" value="TRANSCRIPTIONAL REPRESSOR OF EMRAB OPERON"/>
    <property type="match status" value="1"/>
</dbReference>
<name>A0A5J4JM75_9BACI</name>
<sequence>MIEEIANEYIALIPNVFRSFSELNMDATELSHMQNHVIEFMYMQKKPLNLKDISTGLGIAKQQLTKIIKDLEMDGYLVKESDPGDKRAVLVSLTQKGREIQDKKWLKVYENFSNHLAKLSDEEKLDLKFALHKTNVLLKKIGD</sequence>
<dbReference type="AlphaFoldDB" id="A0A5J4JM75"/>
<evidence type="ECO:0000313" key="6">
    <source>
        <dbReference type="Proteomes" id="UP000391919"/>
    </source>
</evidence>
<accession>A0A5J4JM75</accession>
<dbReference type="RefSeq" id="WP_151681101.1">
    <property type="nucleotide sequence ID" value="NZ_BKZP01000011.1"/>
</dbReference>
<feature type="domain" description="HTH marR-type" evidence="4">
    <location>
        <begin position="1"/>
        <end position="136"/>
    </location>
</feature>
<evidence type="ECO:0000259" key="4">
    <source>
        <dbReference type="PROSITE" id="PS50995"/>
    </source>
</evidence>
<evidence type="ECO:0000313" key="5">
    <source>
        <dbReference type="EMBL" id="GER70094.1"/>
    </source>
</evidence>
<dbReference type="PROSITE" id="PS01117">
    <property type="entry name" value="HTH_MARR_1"/>
    <property type="match status" value="1"/>
</dbReference>
<dbReference type="PROSITE" id="PS50995">
    <property type="entry name" value="HTH_MARR_2"/>
    <property type="match status" value="1"/>
</dbReference>
<dbReference type="SMART" id="SM00347">
    <property type="entry name" value="HTH_MARR"/>
    <property type="match status" value="1"/>
</dbReference>
<dbReference type="GO" id="GO:0003700">
    <property type="term" value="F:DNA-binding transcription factor activity"/>
    <property type="evidence" value="ECO:0007669"/>
    <property type="project" value="InterPro"/>
</dbReference>
<dbReference type="Gene3D" id="1.10.10.10">
    <property type="entry name" value="Winged helix-like DNA-binding domain superfamily/Winged helix DNA-binding domain"/>
    <property type="match status" value="1"/>
</dbReference>
<keyword evidence="3" id="KW-0804">Transcription</keyword>
<dbReference type="PRINTS" id="PR00598">
    <property type="entry name" value="HTHMARR"/>
</dbReference>
<reference evidence="5 6" key="1">
    <citation type="submission" date="2019-09" db="EMBL/GenBank/DDBJ databases">
        <title>Draft genome sequence of Bacillus sp. JC-7.</title>
        <authorList>
            <person name="Tanaka N."/>
            <person name="Shiwa Y."/>
            <person name="Fujita N."/>
            <person name="Tanasupawat S."/>
        </authorList>
    </citation>
    <scope>NUCLEOTIDE SEQUENCE [LARGE SCALE GENOMIC DNA]</scope>
    <source>
        <strain evidence="5 6">JC-7</strain>
    </source>
</reference>
<keyword evidence="6" id="KW-1185">Reference proteome</keyword>
<proteinExistence type="predicted"/>